<evidence type="ECO:0000256" key="4">
    <source>
        <dbReference type="ARBA" id="ARBA00022833"/>
    </source>
</evidence>
<dbReference type="SUPFAM" id="SSF57667">
    <property type="entry name" value="beta-beta-alpha zinc fingers"/>
    <property type="match status" value="2"/>
</dbReference>
<dbReference type="InterPro" id="IPR013087">
    <property type="entry name" value="Znf_C2H2_type"/>
</dbReference>
<sequence>MESSEGLLEVCDYCQAELDPVEEHECPGISRIVRRGALGTLSAGDGLGQHKCKYCPSRFLNVHKFNKHVKFHLKPYQCEECPLSFATKKDYQRHIDTHSRQFTPGVECEDCGITFTRRDGMLKHQRTGKCCGKRLSQE</sequence>
<keyword evidence="8" id="KW-1185">Reference proteome</keyword>
<dbReference type="PROSITE" id="PS50157">
    <property type="entry name" value="ZINC_FINGER_C2H2_2"/>
    <property type="match status" value="2"/>
</dbReference>
<protein>
    <recommendedName>
        <fullName evidence="6">C2H2-type domain-containing protein</fullName>
    </recommendedName>
</protein>
<dbReference type="SMART" id="SM00355">
    <property type="entry name" value="ZnF_C2H2"/>
    <property type="match status" value="3"/>
</dbReference>
<dbReference type="InterPro" id="IPR036236">
    <property type="entry name" value="Znf_C2H2_sf"/>
</dbReference>
<evidence type="ECO:0000256" key="5">
    <source>
        <dbReference type="PROSITE-ProRule" id="PRU00042"/>
    </source>
</evidence>
<evidence type="ECO:0000313" key="8">
    <source>
        <dbReference type="Proteomes" id="UP000887920"/>
    </source>
</evidence>
<dbReference type="GO" id="GO:0000977">
    <property type="term" value="F:RNA polymerase II transcription regulatory region sequence-specific DNA binding"/>
    <property type="evidence" value="ECO:0007669"/>
    <property type="project" value="TreeGrafter"/>
</dbReference>
<dbReference type="GO" id="GO:0008270">
    <property type="term" value="F:zinc ion binding"/>
    <property type="evidence" value="ECO:0007669"/>
    <property type="project" value="UniProtKB-KW"/>
</dbReference>
<dbReference type="PANTHER" id="PTHR24409:SF295">
    <property type="entry name" value="AZ2-RELATED"/>
    <property type="match status" value="1"/>
</dbReference>
<dbReference type="GO" id="GO:0000981">
    <property type="term" value="F:DNA-binding transcription factor activity, RNA polymerase II-specific"/>
    <property type="evidence" value="ECO:0007669"/>
    <property type="project" value="TreeGrafter"/>
</dbReference>
<evidence type="ECO:0000259" key="6">
    <source>
        <dbReference type="PROSITE" id="PS50157"/>
    </source>
</evidence>
<feature type="domain" description="C2H2-type" evidence="6">
    <location>
        <begin position="106"/>
        <end position="135"/>
    </location>
</feature>
<evidence type="ECO:0000313" key="7">
    <source>
        <dbReference type="EMBL" id="BBU94045.1"/>
    </source>
</evidence>
<dbReference type="Proteomes" id="UP000887920">
    <property type="component" value="Genome"/>
</dbReference>
<dbReference type="RefSeq" id="YP_010840276.1">
    <property type="nucleotide sequence ID" value="NC_078570.1"/>
</dbReference>
<keyword evidence="2" id="KW-0677">Repeat</keyword>
<keyword evidence="1" id="KW-0479">Metal-binding</keyword>
<reference evidence="7" key="1">
    <citation type="journal article" date="2020" name="MBio">
        <title>Hadaka Virus 1: a Capsidless Eleven-Segmented Positive-Sense Single-Stranded RNA Virus from a Phytopathogenic Fungus, Fusarium oxysporum.</title>
        <authorList>
            <person name="Sato Y."/>
            <person name="Shamsi W."/>
            <person name="Jamal A."/>
            <person name="Bhatti M.F."/>
            <person name="Kondo H."/>
            <person name="Suzuki N."/>
        </authorList>
    </citation>
    <scope>NUCLEOTIDE SEQUENCE</scope>
    <source>
        <strain evidence="7">7n</strain>
    </source>
</reference>
<organism evidence="7">
    <name type="scientific">Hadaka virus 1</name>
    <dbReference type="NCBI Taxonomy" id="2703488"/>
    <lineage>
        <taxon>Viruses</taxon>
        <taxon>Riboviria</taxon>
        <taxon>Orthornavirae</taxon>
        <taxon>Pisuviricota</taxon>
        <taxon>Hadakaviridae</taxon>
        <taxon>Hadakavirus</taxon>
        <taxon>Hadakavirus nanga</taxon>
    </lineage>
</organism>
<dbReference type="Pfam" id="PF00096">
    <property type="entry name" value="zf-C2H2"/>
    <property type="match status" value="2"/>
</dbReference>
<keyword evidence="4" id="KW-0862">Zinc</keyword>
<keyword evidence="3 5" id="KW-0863">Zinc-finger</keyword>
<dbReference type="Gene3D" id="3.30.160.60">
    <property type="entry name" value="Classic Zinc Finger"/>
    <property type="match status" value="1"/>
</dbReference>
<dbReference type="GeneID" id="80557511"/>
<dbReference type="PANTHER" id="PTHR24409">
    <property type="entry name" value="ZINC FINGER PROTEIN 142"/>
    <property type="match status" value="1"/>
</dbReference>
<name>A0A6J4BJH8_9VIRU</name>
<evidence type="ECO:0000256" key="3">
    <source>
        <dbReference type="ARBA" id="ARBA00022771"/>
    </source>
</evidence>
<dbReference type="PROSITE" id="PS00028">
    <property type="entry name" value="ZINC_FINGER_C2H2_1"/>
    <property type="match status" value="2"/>
</dbReference>
<evidence type="ECO:0000256" key="1">
    <source>
        <dbReference type="ARBA" id="ARBA00022723"/>
    </source>
</evidence>
<dbReference type="EMBL" id="LC519847">
    <property type="protein sequence ID" value="BBU94045.1"/>
    <property type="molecule type" value="Genomic_RNA"/>
</dbReference>
<evidence type="ECO:0000256" key="2">
    <source>
        <dbReference type="ARBA" id="ARBA00022737"/>
    </source>
</evidence>
<feature type="domain" description="C2H2-type" evidence="6">
    <location>
        <begin position="76"/>
        <end position="103"/>
    </location>
</feature>
<accession>A0A6J4BJH8</accession>
<dbReference type="FunFam" id="3.30.160.60:FF:001967">
    <property type="entry name" value="Ras-responsive element-binding protein"/>
    <property type="match status" value="1"/>
</dbReference>
<dbReference type="KEGG" id="vg:80557511"/>
<proteinExistence type="predicted"/>